<dbReference type="GeneID" id="79317041"/>
<keyword evidence="5" id="KW-1185">Reference proteome</keyword>
<dbReference type="Gene3D" id="3.40.50.1970">
    <property type="match status" value="1"/>
</dbReference>
<dbReference type="GO" id="GO:0016491">
    <property type="term" value="F:oxidoreductase activity"/>
    <property type="evidence" value="ECO:0007669"/>
    <property type="project" value="UniProtKB-KW"/>
</dbReference>
<dbReference type="Gene3D" id="1.20.1090.10">
    <property type="entry name" value="Dehydroquinate synthase-like - alpha domain"/>
    <property type="match status" value="1"/>
</dbReference>
<feature type="domain" description="Alcohol dehydrogenase iron-type/glycerol dehydrogenase GldA" evidence="2">
    <location>
        <begin position="14"/>
        <end position="176"/>
    </location>
</feature>
<gene>
    <name evidence="4" type="ORF">ACFQPE_18500</name>
</gene>
<dbReference type="RefSeq" id="WP_276306393.1">
    <property type="nucleotide sequence ID" value="NZ_CP119993.1"/>
</dbReference>
<dbReference type="AlphaFoldDB" id="A0ABD6AEP0"/>
<reference evidence="4 5" key="1">
    <citation type="journal article" date="2019" name="Int. J. Syst. Evol. Microbiol.">
        <title>The Global Catalogue of Microorganisms (GCM) 10K type strain sequencing project: providing services to taxonomists for standard genome sequencing and annotation.</title>
        <authorList>
            <consortium name="The Broad Institute Genomics Platform"/>
            <consortium name="The Broad Institute Genome Sequencing Center for Infectious Disease"/>
            <person name="Wu L."/>
            <person name="Ma J."/>
        </authorList>
    </citation>
    <scope>NUCLEOTIDE SEQUENCE [LARGE SCALE GENOMIC DNA]</scope>
    <source>
        <strain evidence="4 5">PSR21</strain>
    </source>
</reference>
<dbReference type="CDD" id="cd14866">
    <property type="entry name" value="Fe-ADH-like"/>
    <property type="match status" value="1"/>
</dbReference>
<name>A0ABD6AEP0_9EURY</name>
<dbReference type="Pfam" id="PF00465">
    <property type="entry name" value="Fe-ADH"/>
    <property type="match status" value="1"/>
</dbReference>
<sequence length="396" mass="42726">MTLDTEPFLYEFTPGAIRFGRGCTAEMGSDFADRGYERALVVTGSNVGANEAVMDPIADGLGDRLVEVFDRTTPEKSMHTAYDAHEVVEENDIDVLVGVGAGSSLDIATMTSALYARYRPVSEIQAEVDRTGHVVVEEAKNEFLPLVFVPTTLTGADLSAGAGIKVPERPGERGVLNSALTLSAGYYDPDLFETTPEHILIGSAMNSFDKGIEALYSRHGEPITDGTAIRGLRYFRWSLPRLREADDPTVMERAVLGGILTQFGVTVPHATKLAVVHAMCHALRHQFGVQQGIAHALIVPHALRWVLDESTGDEAKLAEALDVAGADDTKKAIVEAVTAVRDGLQLPSRLRDIDGVARGKLREAAVLAHEDALMRNGPDDLEPTVDAIEAVFRAAW</sequence>
<dbReference type="InterPro" id="IPR039697">
    <property type="entry name" value="Alcohol_dehydrogenase_Fe"/>
</dbReference>
<feature type="domain" description="Fe-containing alcohol dehydrogenase-like C-terminal" evidence="3">
    <location>
        <begin position="203"/>
        <end position="396"/>
    </location>
</feature>
<dbReference type="EMBL" id="JBHTBF010000003">
    <property type="protein sequence ID" value="MFC7318771.1"/>
    <property type="molecule type" value="Genomic_DNA"/>
</dbReference>
<evidence type="ECO:0000259" key="3">
    <source>
        <dbReference type="Pfam" id="PF25137"/>
    </source>
</evidence>
<accession>A0ABD6AEP0</accession>
<dbReference type="InterPro" id="IPR001670">
    <property type="entry name" value="ADH_Fe/GldA"/>
</dbReference>
<dbReference type="InterPro" id="IPR056798">
    <property type="entry name" value="ADH_Fe_C"/>
</dbReference>
<dbReference type="Proteomes" id="UP001596547">
    <property type="component" value="Unassembled WGS sequence"/>
</dbReference>
<evidence type="ECO:0000313" key="5">
    <source>
        <dbReference type="Proteomes" id="UP001596547"/>
    </source>
</evidence>
<evidence type="ECO:0000256" key="1">
    <source>
        <dbReference type="ARBA" id="ARBA00023002"/>
    </source>
</evidence>
<keyword evidence="1" id="KW-0560">Oxidoreductase</keyword>
<dbReference type="Pfam" id="PF25137">
    <property type="entry name" value="ADH_Fe_C"/>
    <property type="match status" value="1"/>
</dbReference>
<dbReference type="PANTHER" id="PTHR11496">
    <property type="entry name" value="ALCOHOL DEHYDROGENASE"/>
    <property type="match status" value="1"/>
</dbReference>
<evidence type="ECO:0000313" key="4">
    <source>
        <dbReference type="EMBL" id="MFC7318771.1"/>
    </source>
</evidence>
<proteinExistence type="predicted"/>
<protein>
    <submittedName>
        <fullName evidence="4">Iron-containing alcohol dehydrogenase family protein</fullName>
    </submittedName>
</protein>
<organism evidence="4 5">
    <name type="scientific">Halomarina halobia</name>
    <dbReference type="NCBI Taxonomy" id="3033386"/>
    <lineage>
        <taxon>Archaea</taxon>
        <taxon>Methanobacteriati</taxon>
        <taxon>Methanobacteriota</taxon>
        <taxon>Stenosarchaea group</taxon>
        <taxon>Halobacteria</taxon>
        <taxon>Halobacteriales</taxon>
        <taxon>Natronomonadaceae</taxon>
        <taxon>Halomarina</taxon>
    </lineage>
</organism>
<comment type="caution">
    <text evidence="4">The sequence shown here is derived from an EMBL/GenBank/DDBJ whole genome shotgun (WGS) entry which is preliminary data.</text>
</comment>
<dbReference type="SUPFAM" id="SSF56796">
    <property type="entry name" value="Dehydroquinate synthase-like"/>
    <property type="match status" value="1"/>
</dbReference>
<evidence type="ECO:0000259" key="2">
    <source>
        <dbReference type="Pfam" id="PF00465"/>
    </source>
</evidence>
<dbReference type="PANTHER" id="PTHR11496:SF83">
    <property type="entry name" value="HYDROXYACID-OXOACID TRANSHYDROGENASE, MITOCHONDRIAL"/>
    <property type="match status" value="1"/>
</dbReference>